<sequence>MVLPPFPPQPTALPASLRYRYQLQITRNCLPHQLRSACRNFDGGNRQETVNKHLPQYPVMDEAVLPFP</sequence>
<reference evidence="1 2" key="1">
    <citation type="submission" date="2019-05" db="EMBL/GenBank/DDBJ databases">
        <title>Another draft genome of Portunus trituberculatus and its Hox gene families provides insights of decapod evolution.</title>
        <authorList>
            <person name="Jeong J.-H."/>
            <person name="Song I."/>
            <person name="Kim S."/>
            <person name="Choi T."/>
            <person name="Kim D."/>
            <person name="Ryu S."/>
            <person name="Kim W."/>
        </authorList>
    </citation>
    <scope>NUCLEOTIDE SEQUENCE [LARGE SCALE GENOMIC DNA]</scope>
    <source>
        <tissue evidence="1">Muscle</tissue>
    </source>
</reference>
<keyword evidence="2" id="KW-1185">Reference proteome</keyword>
<comment type="caution">
    <text evidence="1">The sequence shown here is derived from an EMBL/GenBank/DDBJ whole genome shotgun (WGS) entry which is preliminary data.</text>
</comment>
<proteinExistence type="predicted"/>
<dbReference type="AlphaFoldDB" id="A0A5B7JPG6"/>
<accession>A0A5B7JPG6</accession>
<name>A0A5B7JPG6_PORTR</name>
<dbReference type="Proteomes" id="UP000324222">
    <property type="component" value="Unassembled WGS sequence"/>
</dbReference>
<evidence type="ECO:0000313" key="1">
    <source>
        <dbReference type="EMBL" id="MPC95007.1"/>
    </source>
</evidence>
<organism evidence="1 2">
    <name type="scientific">Portunus trituberculatus</name>
    <name type="common">Swimming crab</name>
    <name type="synonym">Neptunus trituberculatus</name>
    <dbReference type="NCBI Taxonomy" id="210409"/>
    <lineage>
        <taxon>Eukaryota</taxon>
        <taxon>Metazoa</taxon>
        <taxon>Ecdysozoa</taxon>
        <taxon>Arthropoda</taxon>
        <taxon>Crustacea</taxon>
        <taxon>Multicrustacea</taxon>
        <taxon>Malacostraca</taxon>
        <taxon>Eumalacostraca</taxon>
        <taxon>Eucarida</taxon>
        <taxon>Decapoda</taxon>
        <taxon>Pleocyemata</taxon>
        <taxon>Brachyura</taxon>
        <taxon>Eubrachyura</taxon>
        <taxon>Portunoidea</taxon>
        <taxon>Portunidae</taxon>
        <taxon>Portuninae</taxon>
        <taxon>Portunus</taxon>
    </lineage>
</organism>
<gene>
    <name evidence="1" type="ORF">E2C01_090199</name>
</gene>
<dbReference type="EMBL" id="VSRR010100648">
    <property type="protein sequence ID" value="MPC95007.1"/>
    <property type="molecule type" value="Genomic_DNA"/>
</dbReference>
<protein>
    <submittedName>
        <fullName evidence="1">Uncharacterized protein</fullName>
    </submittedName>
</protein>
<evidence type="ECO:0000313" key="2">
    <source>
        <dbReference type="Proteomes" id="UP000324222"/>
    </source>
</evidence>